<dbReference type="PROSITE" id="PS50887">
    <property type="entry name" value="GGDEF"/>
    <property type="match status" value="1"/>
</dbReference>
<feature type="domain" description="HD" evidence="5">
    <location>
        <begin position="70"/>
        <end position="192"/>
    </location>
</feature>
<dbReference type="GO" id="GO:1902201">
    <property type="term" value="P:negative regulation of bacterial-type flagellum-dependent cell motility"/>
    <property type="evidence" value="ECO:0007669"/>
    <property type="project" value="TreeGrafter"/>
</dbReference>
<feature type="domain" description="HD-GYP" evidence="6">
    <location>
        <begin position="48"/>
        <end position="243"/>
    </location>
</feature>
<dbReference type="InterPro" id="IPR043128">
    <property type="entry name" value="Rev_trsase/Diguanyl_cyclase"/>
</dbReference>
<dbReference type="CDD" id="cd00130">
    <property type="entry name" value="PAS"/>
    <property type="match status" value="1"/>
</dbReference>
<gene>
    <name evidence="7" type="primary">ydaM</name>
    <name evidence="7" type="ORF">Mal52_57560</name>
</gene>
<dbReference type="Pfam" id="PF00990">
    <property type="entry name" value="GGDEF"/>
    <property type="match status" value="1"/>
</dbReference>
<dbReference type="AlphaFoldDB" id="A0A517ZXP0"/>
<dbReference type="Gene3D" id="1.10.3210.10">
    <property type="entry name" value="Hypothetical protein af1432"/>
    <property type="match status" value="1"/>
</dbReference>
<dbReference type="InterPro" id="IPR013656">
    <property type="entry name" value="PAS_4"/>
</dbReference>
<evidence type="ECO:0000259" key="6">
    <source>
        <dbReference type="PROSITE" id="PS51832"/>
    </source>
</evidence>
<dbReference type="Gene3D" id="3.30.70.270">
    <property type="match status" value="1"/>
</dbReference>
<keyword evidence="8" id="KW-1185">Reference proteome</keyword>
<evidence type="ECO:0000256" key="2">
    <source>
        <dbReference type="ARBA" id="ARBA00034247"/>
    </source>
</evidence>
<name>A0A517ZXP0_9PLAN</name>
<dbReference type="NCBIfam" id="TIGR00254">
    <property type="entry name" value="GGDEF"/>
    <property type="match status" value="1"/>
</dbReference>
<sequence length="715" mass="79577">MMNVTEVPAPSNSNSQQYLTDSSQVLLGLLTLSDNCVAHPRTTDDDTGDVIARPALTSLLSALHYRDVATVEHARRVAMLALGMASQIGWEDRELKVLEVAALLHDIGKIGVPDSILFKPSSLSPEEAELMSLHYYIANDVLQAYHVDPEVLEIVSQCHEHYDRVGYDSQRVGSDVHMGARILAVADAYDSLATEQVYRKAKPHDEIMQILMLGAGTQFDGNIICSLSRWVEDGRVPTGMHLNSKGLLPSEVSEREFRGDSENAGALCHIFAYLHLLENLYDGFYLMNSDQRFVVWNRRAEDLLGHRPHHMLNNVWSNKTLGYCNEKGKPLADKKCPLFQALAERKPVTTTLPVRHRSGELVEVEVQTVPLIDSEGILKGVAEIFRNTSRQGGKTQQYRELKEAASRDSLTQTANRGEMERQLEQTLAEATNGQTAETFCVIFIDADHFKSINDDFGHTVGDDVLVELAKLLQNETYSGELVARYGGEEFVVICPATDLDQGYKRAERLRIAVSKLKIADLKGRKLTASLGIAVNEPGDTVTDLLSRADKALYEAKGAGRNTTRAYANKELDIQCQLENAQKEAKEAEAFMYKGTFHAVIASDMLVYKLAGFVDDYQSKILEVTPERVVMRLGNRGVIPGWGNHDGRRPVTIEVVIGKEEVQEPGKTRARAKRVEILVTISPVGWIRKKDVFQHRAAGVFKDLKSYFIADMDLSP</sequence>
<dbReference type="PANTHER" id="PTHR45138:SF9">
    <property type="entry name" value="DIGUANYLATE CYCLASE DGCM-RELATED"/>
    <property type="match status" value="1"/>
</dbReference>
<dbReference type="GO" id="GO:0005886">
    <property type="term" value="C:plasma membrane"/>
    <property type="evidence" value="ECO:0007669"/>
    <property type="project" value="TreeGrafter"/>
</dbReference>
<dbReference type="EC" id="2.7.7.65" evidence="1"/>
<dbReference type="PROSITE" id="PS51832">
    <property type="entry name" value="HD_GYP"/>
    <property type="match status" value="1"/>
</dbReference>
<feature type="domain" description="GGDEF" evidence="4">
    <location>
        <begin position="437"/>
        <end position="568"/>
    </location>
</feature>
<dbReference type="InterPro" id="IPR037522">
    <property type="entry name" value="HD_GYP_dom"/>
</dbReference>
<keyword evidence="7" id="KW-0548">Nucleotidyltransferase</keyword>
<evidence type="ECO:0000313" key="8">
    <source>
        <dbReference type="Proteomes" id="UP000319383"/>
    </source>
</evidence>
<dbReference type="NCBIfam" id="TIGR00277">
    <property type="entry name" value="HDIG"/>
    <property type="match status" value="1"/>
</dbReference>
<dbReference type="InterPro" id="IPR006675">
    <property type="entry name" value="HDIG_dom"/>
</dbReference>
<dbReference type="InterPro" id="IPR000014">
    <property type="entry name" value="PAS"/>
</dbReference>
<dbReference type="Proteomes" id="UP000319383">
    <property type="component" value="Chromosome"/>
</dbReference>
<dbReference type="InterPro" id="IPR006674">
    <property type="entry name" value="HD_domain"/>
</dbReference>
<dbReference type="InterPro" id="IPR029787">
    <property type="entry name" value="Nucleotide_cyclase"/>
</dbReference>
<dbReference type="Gene3D" id="3.30.450.20">
    <property type="entry name" value="PAS domain"/>
    <property type="match status" value="1"/>
</dbReference>
<dbReference type="InterPro" id="IPR050469">
    <property type="entry name" value="Diguanylate_Cyclase"/>
</dbReference>
<dbReference type="GO" id="GO:0052621">
    <property type="term" value="F:diguanylate cyclase activity"/>
    <property type="evidence" value="ECO:0007669"/>
    <property type="project" value="UniProtKB-EC"/>
</dbReference>
<dbReference type="EMBL" id="CP036276">
    <property type="protein sequence ID" value="QDU47228.1"/>
    <property type="molecule type" value="Genomic_DNA"/>
</dbReference>
<dbReference type="Pfam" id="PF13487">
    <property type="entry name" value="HD_5"/>
    <property type="match status" value="1"/>
</dbReference>
<dbReference type="SUPFAM" id="SSF55073">
    <property type="entry name" value="Nucleotide cyclase"/>
    <property type="match status" value="1"/>
</dbReference>
<evidence type="ECO:0000259" key="5">
    <source>
        <dbReference type="PROSITE" id="PS51831"/>
    </source>
</evidence>
<evidence type="ECO:0000256" key="1">
    <source>
        <dbReference type="ARBA" id="ARBA00012528"/>
    </source>
</evidence>
<dbReference type="PANTHER" id="PTHR45138">
    <property type="entry name" value="REGULATORY COMPONENTS OF SENSORY TRANSDUCTION SYSTEM"/>
    <property type="match status" value="1"/>
</dbReference>
<dbReference type="CDD" id="cd00077">
    <property type="entry name" value="HDc"/>
    <property type="match status" value="1"/>
</dbReference>
<protein>
    <recommendedName>
        <fullName evidence="1">diguanylate cyclase</fullName>
        <ecNumber evidence="1">2.7.7.65</ecNumber>
    </recommendedName>
</protein>
<dbReference type="KEGG" id="sdyn:Mal52_57560"/>
<dbReference type="SUPFAM" id="SSF109604">
    <property type="entry name" value="HD-domain/PDEase-like"/>
    <property type="match status" value="1"/>
</dbReference>
<comment type="catalytic activity">
    <reaction evidence="2">
        <text>2 GTP = 3',3'-c-di-GMP + 2 diphosphate</text>
        <dbReference type="Rhea" id="RHEA:24898"/>
        <dbReference type="ChEBI" id="CHEBI:33019"/>
        <dbReference type="ChEBI" id="CHEBI:37565"/>
        <dbReference type="ChEBI" id="CHEBI:58805"/>
        <dbReference type="EC" id="2.7.7.65"/>
    </reaction>
</comment>
<dbReference type="InterPro" id="IPR003607">
    <property type="entry name" value="HD/PDEase_dom"/>
</dbReference>
<dbReference type="GO" id="GO:0043709">
    <property type="term" value="P:cell adhesion involved in single-species biofilm formation"/>
    <property type="evidence" value="ECO:0007669"/>
    <property type="project" value="TreeGrafter"/>
</dbReference>
<dbReference type="PROSITE" id="PS50112">
    <property type="entry name" value="PAS"/>
    <property type="match status" value="1"/>
</dbReference>
<feature type="domain" description="PAS" evidence="3">
    <location>
        <begin position="275"/>
        <end position="314"/>
    </location>
</feature>
<dbReference type="SMART" id="SM00471">
    <property type="entry name" value="HDc"/>
    <property type="match status" value="1"/>
</dbReference>
<evidence type="ECO:0000313" key="7">
    <source>
        <dbReference type="EMBL" id="QDU47228.1"/>
    </source>
</evidence>
<dbReference type="PROSITE" id="PS51831">
    <property type="entry name" value="HD"/>
    <property type="match status" value="1"/>
</dbReference>
<dbReference type="NCBIfam" id="TIGR00229">
    <property type="entry name" value="sensory_box"/>
    <property type="match status" value="1"/>
</dbReference>
<dbReference type="RefSeq" id="WP_145379965.1">
    <property type="nucleotide sequence ID" value="NZ_CP036276.1"/>
</dbReference>
<evidence type="ECO:0000259" key="4">
    <source>
        <dbReference type="PROSITE" id="PS50887"/>
    </source>
</evidence>
<proteinExistence type="predicted"/>
<reference evidence="7 8" key="1">
    <citation type="submission" date="2019-02" db="EMBL/GenBank/DDBJ databases">
        <title>Deep-cultivation of Planctomycetes and their phenomic and genomic characterization uncovers novel biology.</title>
        <authorList>
            <person name="Wiegand S."/>
            <person name="Jogler M."/>
            <person name="Boedeker C."/>
            <person name="Pinto D."/>
            <person name="Vollmers J."/>
            <person name="Rivas-Marin E."/>
            <person name="Kohn T."/>
            <person name="Peeters S.H."/>
            <person name="Heuer A."/>
            <person name="Rast P."/>
            <person name="Oberbeckmann S."/>
            <person name="Bunk B."/>
            <person name="Jeske O."/>
            <person name="Meyerdierks A."/>
            <person name="Storesund J.E."/>
            <person name="Kallscheuer N."/>
            <person name="Luecker S."/>
            <person name="Lage O.M."/>
            <person name="Pohl T."/>
            <person name="Merkel B.J."/>
            <person name="Hornburger P."/>
            <person name="Mueller R.-W."/>
            <person name="Bruemmer F."/>
            <person name="Labrenz M."/>
            <person name="Spormann A.M."/>
            <person name="Op den Camp H."/>
            <person name="Overmann J."/>
            <person name="Amann R."/>
            <person name="Jetten M.S.M."/>
            <person name="Mascher T."/>
            <person name="Medema M.H."/>
            <person name="Devos D.P."/>
            <person name="Kaster A.-K."/>
            <person name="Ovreas L."/>
            <person name="Rohde M."/>
            <person name="Galperin M.Y."/>
            <person name="Jogler C."/>
        </authorList>
    </citation>
    <scope>NUCLEOTIDE SEQUENCE [LARGE SCALE GENOMIC DNA]</scope>
    <source>
        <strain evidence="7 8">Mal52</strain>
    </source>
</reference>
<keyword evidence="7" id="KW-0808">Transferase</keyword>
<dbReference type="Pfam" id="PF08448">
    <property type="entry name" value="PAS_4"/>
    <property type="match status" value="1"/>
</dbReference>
<evidence type="ECO:0000259" key="3">
    <source>
        <dbReference type="PROSITE" id="PS50112"/>
    </source>
</evidence>
<accession>A0A517ZXP0</accession>
<dbReference type="CDD" id="cd01949">
    <property type="entry name" value="GGDEF"/>
    <property type="match status" value="1"/>
</dbReference>
<organism evidence="7 8">
    <name type="scientific">Symmachiella dynata</name>
    <dbReference type="NCBI Taxonomy" id="2527995"/>
    <lineage>
        <taxon>Bacteria</taxon>
        <taxon>Pseudomonadati</taxon>
        <taxon>Planctomycetota</taxon>
        <taxon>Planctomycetia</taxon>
        <taxon>Planctomycetales</taxon>
        <taxon>Planctomycetaceae</taxon>
        <taxon>Symmachiella</taxon>
    </lineage>
</organism>
<dbReference type="SMART" id="SM00267">
    <property type="entry name" value="GGDEF"/>
    <property type="match status" value="1"/>
</dbReference>
<dbReference type="FunFam" id="3.30.70.270:FF:000001">
    <property type="entry name" value="Diguanylate cyclase domain protein"/>
    <property type="match status" value="1"/>
</dbReference>
<dbReference type="SUPFAM" id="SSF55785">
    <property type="entry name" value="PYP-like sensor domain (PAS domain)"/>
    <property type="match status" value="1"/>
</dbReference>
<dbReference type="InterPro" id="IPR035965">
    <property type="entry name" value="PAS-like_dom_sf"/>
</dbReference>
<dbReference type="InterPro" id="IPR000160">
    <property type="entry name" value="GGDEF_dom"/>
</dbReference>